<comment type="caution">
    <text evidence="2">The sequence shown here is derived from an EMBL/GenBank/DDBJ whole genome shotgun (WGS) entry which is preliminary data.</text>
</comment>
<keyword evidence="2" id="KW-0378">Hydrolase</keyword>
<organism evidence="2 3">
    <name type="scientific">Ruegeria atlantica</name>
    <dbReference type="NCBI Taxonomy" id="81569"/>
    <lineage>
        <taxon>Bacteria</taxon>
        <taxon>Pseudomonadati</taxon>
        <taxon>Pseudomonadota</taxon>
        <taxon>Alphaproteobacteria</taxon>
        <taxon>Rhodobacterales</taxon>
        <taxon>Roseobacteraceae</taxon>
        <taxon>Ruegeria</taxon>
    </lineage>
</organism>
<sequence length="391" mass="44186">MPSPTVYAEAAFDPYKDITEDNFVQRSQLFYATDRLPAVPGDPQAYYNNERGHILRTGIAEVQSNPPLATLKKLRHVTMTRDRAKDYTLSLSDVQEIGVMPFSVTRYMNDPPSQKEMKAAGLRFAQWIDDHLAASRNKDIFIYVHGYNVDFDYSTLVSKELQHFLGYQGAFISYNWPATPNRLAYFRDQESALATRRNLRSLVEYLSANTNARRIHLIGYSAGSRLAFEAAYQIALRPGPKPRLGQLILISSDLDRSYFLQSIEDGLLDAVIGVTLYQSQTDSALAMSRLVFGRDRLGQVSDEAINGSLFQRRLSEMKTLHIIDVTEAEAADTGNGHWYFRSSPWASSDLFISLLTDRDPQARGLVRAPGEAVWSFPSNYPQTLQRFRNGS</sequence>
<dbReference type="Gene3D" id="3.40.50.1820">
    <property type="entry name" value="alpha/beta hydrolase"/>
    <property type="match status" value="1"/>
</dbReference>
<reference evidence="2 4" key="1">
    <citation type="submission" date="2019-12" db="EMBL/GenBank/DDBJ databases">
        <title>Ruegeria JWLKs population differentiation of coral mucus and skeleton niches.</title>
        <authorList>
            <person name="Luo D."/>
        </authorList>
    </citation>
    <scope>NUCLEOTIDE SEQUENCE</scope>
    <source>
        <strain evidence="2">HKCCD6181</strain>
        <strain evidence="1 4">HKCCD6238</strain>
    </source>
</reference>
<evidence type="ECO:0000313" key="3">
    <source>
        <dbReference type="Proteomes" id="UP000597886"/>
    </source>
</evidence>
<proteinExistence type="predicted"/>
<dbReference type="Proteomes" id="UP000597886">
    <property type="component" value="Unassembled WGS sequence"/>
</dbReference>
<dbReference type="SUPFAM" id="SSF53474">
    <property type="entry name" value="alpha/beta-Hydrolases"/>
    <property type="match status" value="1"/>
</dbReference>
<accession>A0AA90YUK6</accession>
<name>A0AA90YUK6_9RHOB</name>
<dbReference type="Proteomes" id="UP000599383">
    <property type="component" value="Unassembled WGS sequence"/>
</dbReference>
<dbReference type="RefSeq" id="WP_170400931.1">
    <property type="nucleotide sequence ID" value="NZ_WVQY01000016.1"/>
</dbReference>
<evidence type="ECO:0000313" key="1">
    <source>
        <dbReference type="EMBL" id="NOD32819.1"/>
    </source>
</evidence>
<dbReference type="PANTHER" id="PTHR36513">
    <property type="entry name" value="ABC TRANSMEMBRANE TYPE-1 DOMAIN-CONTAINING PROTEIN"/>
    <property type="match status" value="1"/>
</dbReference>
<evidence type="ECO:0000313" key="4">
    <source>
        <dbReference type="Proteomes" id="UP000599383"/>
    </source>
</evidence>
<dbReference type="GO" id="GO:0016787">
    <property type="term" value="F:hydrolase activity"/>
    <property type="evidence" value="ECO:0007669"/>
    <property type="project" value="UniProtKB-KW"/>
</dbReference>
<gene>
    <name evidence="1" type="ORF">GS617_21340</name>
    <name evidence="2" type="ORF">GS634_13280</name>
</gene>
<dbReference type="PANTHER" id="PTHR36513:SF1">
    <property type="entry name" value="TRANSMEMBRANE PROTEIN"/>
    <property type="match status" value="1"/>
</dbReference>
<dbReference type="InterPro" id="IPR010297">
    <property type="entry name" value="DUF900_hydrolase"/>
</dbReference>
<dbReference type="EMBL" id="WVRA01000004">
    <property type="protein sequence ID" value="NOE19097.1"/>
    <property type="molecule type" value="Genomic_DNA"/>
</dbReference>
<dbReference type="Pfam" id="PF05990">
    <property type="entry name" value="DUF900"/>
    <property type="match status" value="1"/>
</dbReference>
<evidence type="ECO:0000313" key="2">
    <source>
        <dbReference type="EMBL" id="NOE19097.1"/>
    </source>
</evidence>
<keyword evidence="4" id="KW-1185">Reference proteome</keyword>
<dbReference type="InterPro" id="IPR029058">
    <property type="entry name" value="AB_hydrolase_fold"/>
</dbReference>
<protein>
    <submittedName>
        <fullName evidence="2">Alpha/beta hydrolase</fullName>
    </submittedName>
</protein>
<dbReference type="EMBL" id="WVQY01000016">
    <property type="protein sequence ID" value="NOD32819.1"/>
    <property type="molecule type" value="Genomic_DNA"/>
</dbReference>
<dbReference type="AlphaFoldDB" id="A0AA90YUK6"/>